<reference evidence="2" key="1">
    <citation type="submission" date="2025-08" db="UniProtKB">
        <authorList>
            <consortium name="RefSeq"/>
        </authorList>
    </citation>
    <scope>IDENTIFICATION</scope>
</reference>
<evidence type="ECO:0000313" key="1">
    <source>
        <dbReference type="Proteomes" id="UP001652625"/>
    </source>
</evidence>
<dbReference type="PANTHER" id="PTHR48419">
    <property type="entry name" value="SULFOTRANSFERASE DOMAIN-CONTAINING PROTEIN"/>
    <property type="match status" value="1"/>
</dbReference>
<sequence length="258" mass="30597">MVKQIFLWTAPRCISTAFERSIMEIKDCKVFHEPFSRSYHFGPERQSPRYQNQTIQLNSSYKEMEKLITKEYDGIDYIFSKDMAYAIENHFEILLHKDLRNFQHTFLIRNPRKSIPSLYKASVNFELTGWTYFDKTEAGFKQMHDLYCFVKEKLDKNPIIINSDDLQANPARTMEKYCSETGLPFNESILHWEPTSNPDWNVWNGWHENALKSTGFEVRSRKSLAIFEDLNKYPSEVKESVAESMPHYFELQKNKICI</sequence>
<proteinExistence type="predicted"/>
<dbReference type="RefSeq" id="XP_065656530.1">
    <property type="nucleotide sequence ID" value="XM_065800458.1"/>
</dbReference>
<organism evidence="1 2">
    <name type="scientific">Hydra vulgaris</name>
    <name type="common">Hydra</name>
    <name type="synonym">Hydra attenuata</name>
    <dbReference type="NCBI Taxonomy" id="6087"/>
    <lineage>
        <taxon>Eukaryota</taxon>
        <taxon>Metazoa</taxon>
        <taxon>Cnidaria</taxon>
        <taxon>Hydrozoa</taxon>
        <taxon>Hydroidolina</taxon>
        <taxon>Anthoathecata</taxon>
        <taxon>Aplanulata</taxon>
        <taxon>Hydridae</taxon>
        <taxon>Hydra</taxon>
    </lineage>
</organism>
<dbReference type="Proteomes" id="UP001652625">
    <property type="component" value="Chromosome 06"/>
</dbReference>
<dbReference type="Gene3D" id="3.40.50.300">
    <property type="entry name" value="P-loop containing nucleotide triphosphate hydrolases"/>
    <property type="match status" value="1"/>
</dbReference>
<evidence type="ECO:0000313" key="2">
    <source>
        <dbReference type="RefSeq" id="XP_065656530.1"/>
    </source>
</evidence>
<dbReference type="SUPFAM" id="SSF52540">
    <property type="entry name" value="P-loop containing nucleoside triphosphate hydrolases"/>
    <property type="match status" value="1"/>
</dbReference>
<dbReference type="InterPro" id="IPR053226">
    <property type="entry name" value="Pyrrolopyrazine_biosynth_F"/>
</dbReference>
<name>A0ABM4C4N2_HYDVU</name>
<keyword evidence="1" id="KW-1185">Reference proteome</keyword>
<accession>A0ABM4C4N2</accession>
<protein>
    <submittedName>
        <fullName evidence="2">Uncharacterized protein LOC100213835 isoform X2</fullName>
    </submittedName>
</protein>
<dbReference type="GeneID" id="100213835"/>
<dbReference type="InterPro" id="IPR027417">
    <property type="entry name" value="P-loop_NTPase"/>
</dbReference>
<dbReference type="PANTHER" id="PTHR48419:SF1">
    <property type="entry name" value="SULFOTRANSFERASE DOMAIN-CONTAINING PROTEIN"/>
    <property type="match status" value="1"/>
</dbReference>
<dbReference type="Pfam" id="PF19798">
    <property type="entry name" value="Sulfotransfer_5"/>
    <property type="match status" value="1"/>
</dbReference>
<gene>
    <name evidence="2" type="primary">LOC100213835</name>
</gene>